<dbReference type="PROSITE" id="PS51192">
    <property type="entry name" value="HELICASE_ATP_BIND_1"/>
    <property type="match status" value="1"/>
</dbReference>
<dbReference type="Proteomes" id="UP000241447">
    <property type="component" value="Chromosome"/>
</dbReference>
<dbReference type="InterPro" id="IPR011545">
    <property type="entry name" value="DEAD/DEAH_box_helicase_dom"/>
</dbReference>
<dbReference type="PANTHER" id="PTHR47963:SF9">
    <property type="entry name" value="CRISPR-ASSOCIATED ENDONUCLEASE_HELICASE CAS3"/>
    <property type="match status" value="1"/>
</dbReference>
<dbReference type="EMBL" id="CP028475">
    <property type="protein sequence ID" value="AVW91369.1"/>
    <property type="molecule type" value="Genomic_DNA"/>
</dbReference>
<organism evidence="12 13">
    <name type="scientific">Celeribacter baekdonensis</name>
    <dbReference type="NCBI Taxonomy" id="875171"/>
    <lineage>
        <taxon>Bacteria</taxon>
        <taxon>Pseudomonadati</taxon>
        <taxon>Pseudomonadota</taxon>
        <taxon>Alphaproteobacteria</taxon>
        <taxon>Rhodobacterales</taxon>
        <taxon>Roseobacteraceae</taxon>
        <taxon>Celeribacter</taxon>
    </lineage>
</organism>
<dbReference type="KEGG" id="cbak:DA792_09980"/>
<feature type="domain" description="Helicase ATP-binding" evidence="10">
    <location>
        <begin position="263"/>
        <end position="470"/>
    </location>
</feature>
<dbReference type="GO" id="GO:0004519">
    <property type="term" value="F:endonuclease activity"/>
    <property type="evidence" value="ECO:0007669"/>
    <property type="project" value="UniProtKB-KW"/>
</dbReference>
<feature type="domain" description="HD Cas3-type" evidence="11">
    <location>
        <begin position="10"/>
        <end position="199"/>
    </location>
</feature>
<dbReference type="NCBIfam" id="TIGR01596">
    <property type="entry name" value="cas3_HD"/>
    <property type="match status" value="1"/>
</dbReference>
<dbReference type="InterPro" id="IPR054712">
    <property type="entry name" value="Cas3-like_dom"/>
</dbReference>
<evidence type="ECO:0000256" key="2">
    <source>
        <dbReference type="ARBA" id="ARBA00009046"/>
    </source>
</evidence>
<dbReference type="GO" id="GO:0003723">
    <property type="term" value="F:RNA binding"/>
    <property type="evidence" value="ECO:0007669"/>
    <property type="project" value="TreeGrafter"/>
</dbReference>
<dbReference type="SUPFAM" id="SSF52540">
    <property type="entry name" value="P-loop containing nucleoside triphosphate hydrolases"/>
    <property type="match status" value="1"/>
</dbReference>
<reference evidence="12 13" key="1">
    <citation type="submission" date="2018-03" db="EMBL/GenBank/DDBJ databases">
        <title>The Complete Genome of Celeribacter baekdonensis strain LH4, a Thiosulfate-Oxidizing Alphaproteobacterium Isolated from Gulf of Mexico Continental Slope Sediments.</title>
        <authorList>
            <person name="Flood B.E."/>
            <person name="Bailey J.V."/>
            <person name="Leprich D."/>
        </authorList>
    </citation>
    <scope>NUCLEOTIDE SEQUENCE [LARGE SCALE GENOMIC DNA]</scope>
    <source>
        <strain evidence="12 13">LH4</strain>
    </source>
</reference>
<dbReference type="Pfam" id="PF00270">
    <property type="entry name" value="DEAD"/>
    <property type="match status" value="1"/>
</dbReference>
<dbReference type="CDD" id="cd09641">
    <property type="entry name" value="Cas3''_I"/>
    <property type="match status" value="1"/>
</dbReference>
<dbReference type="OrthoDB" id="9810236at2"/>
<sequence>MHPWGKTDLQLEAFHHLAHHSADVAATVVALLDLPTFRTKANRATAQALTQEQISCVGALAFLHDIGKLAPAFQMKSLSPPPRRKARDHLRCGWKWLMQEDDPTQILGGNAPLIVGWEGIEIWFKVLYGHHGRPVPCPNESWAQDAFAPLPGYDWKAGEALMGQAMLSWFPEIRSHAPPPPAPAFAHFFAGLLALADWIGSDRTAFPFVATFDPDYWAKARTRANKRLKEIGLDTDDCALAGPASWPLLSDHPKARPAQDVVAKVPLTEQLVILEAETGAGKTEAALWRFAQLYEVGAVNSLYFAVPTRAAARQLQTRINTALARMFKPPAPEAVLAIPGQAISGEAHGIRLPEFAVKWDDDIGVEGRTKRWAAEHATRFLAAQIAVGTVDQVMMAGLMVKHAHLRGSVLSRSLLVIDEVHASDAWMTEIQRTILRDHLALGGHALLMSATLGAVARSAWRGTDLPTLKEAEATPYPAVWTKDACFPVPSVSADQKAVSISAVSGWSGEDAAAKALAAAQRGARVLVIRNTVDRARETFAACASDAPDMVFQLDDVPTLHHSRFAAEDRFRLDVRVEEVLGKDSPAQGVIVIGTQTLEQSLDIDADILITDLCPMDVLLQRIGRLHRHSRPRPDGFERASTLVLCPATGLDRLTTEPENGLGTYGQNTVLTGVYLDVPGLAATLHEIETSPLWRIPQMNRQLVERATHPERLDEIAVEWGWEEYRRRVIGKTIAETMGAENVILDRRAPFPDAFPQDEVIRTRLGESGVLVTLPEDTMGPFGHEIRTIALPAHWSRDLTGEEPVEILTSAPLTFRIGSLELIYDASGLTRLEETAHD</sequence>
<dbReference type="NCBIfam" id="TIGR01587">
    <property type="entry name" value="cas3_core"/>
    <property type="match status" value="1"/>
</dbReference>
<keyword evidence="6" id="KW-0378">Hydrolase</keyword>
<dbReference type="GO" id="GO:0046872">
    <property type="term" value="F:metal ion binding"/>
    <property type="evidence" value="ECO:0007669"/>
    <property type="project" value="UniProtKB-KW"/>
</dbReference>
<dbReference type="SMART" id="SM00487">
    <property type="entry name" value="DEXDc"/>
    <property type="match status" value="1"/>
</dbReference>
<evidence type="ECO:0000256" key="8">
    <source>
        <dbReference type="ARBA" id="ARBA00022840"/>
    </source>
</evidence>
<dbReference type="GO" id="GO:0016787">
    <property type="term" value="F:hydrolase activity"/>
    <property type="evidence" value="ECO:0007669"/>
    <property type="project" value="UniProtKB-KW"/>
</dbReference>
<keyword evidence="9" id="KW-0051">Antiviral defense</keyword>
<dbReference type="PANTHER" id="PTHR47963">
    <property type="entry name" value="DEAD-BOX ATP-DEPENDENT RNA HELICASE 47, MITOCHONDRIAL"/>
    <property type="match status" value="1"/>
</dbReference>
<name>A0A2R4M2N7_9RHOB</name>
<dbReference type="GO" id="GO:0051607">
    <property type="term" value="P:defense response to virus"/>
    <property type="evidence" value="ECO:0007669"/>
    <property type="project" value="UniProtKB-KW"/>
</dbReference>
<evidence type="ECO:0000313" key="13">
    <source>
        <dbReference type="Proteomes" id="UP000241447"/>
    </source>
</evidence>
<evidence type="ECO:0000256" key="9">
    <source>
        <dbReference type="ARBA" id="ARBA00023118"/>
    </source>
</evidence>
<evidence type="ECO:0000313" key="12">
    <source>
        <dbReference type="EMBL" id="AVW91369.1"/>
    </source>
</evidence>
<dbReference type="AlphaFoldDB" id="A0A2R4M2N7"/>
<evidence type="ECO:0000256" key="7">
    <source>
        <dbReference type="ARBA" id="ARBA00022806"/>
    </source>
</evidence>
<keyword evidence="7" id="KW-0347">Helicase</keyword>
<keyword evidence="3" id="KW-0540">Nuclease</keyword>
<evidence type="ECO:0000259" key="10">
    <source>
        <dbReference type="PROSITE" id="PS51192"/>
    </source>
</evidence>
<dbReference type="Gene3D" id="3.40.50.300">
    <property type="entry name" value="P-loop containing nucleotide triphosphate hydrolases"/>
    <property type="match status" value="2"/>
</dbReference>
<dbReference type="PROSITE" id="PS51643">
    <property type="entry name" value="HD_CAS3"/>
    <property type="match status" value="1"/>
</dbReference>
<proteinExistence type="inferred from homology"/>
<evidence type="ECO:0000259" key="11">
    <source>
        <dbReference type="PROSITE" id="PS51643"/>
    </source>
</evidence>
<dbReference type="GO" id="GO:0003724">
    <property type="term" value="F:RNA helicase activity"/>
    <property type="evidence" value="ECO:0007669"/>
    <property type="project" value="TreeGrafter"/>
</dbReference>
<evidence type="ECO:0000256" key="3">
    <source>
        <dbReference type="ARBA" id="ARBA00022722"/>
    </source>
</evidence>
<comment type="similarity">
    <text evidence="1">In the N-terminal section; belongs to the CRISPR-associated nuclease Cas3-HD family.</text>
</comment>
<gene>
    <name evidence="12" type="ORF">DA792_09980</name>
</gene>
<dbReference type="InterPro" id="IPR050547">
    <property type="entry name" value="DEAD_box_RNA_helicases"/>
</dbReference>
<evidence type="ECO:0000256" key="5">
    <source>
        <dbReference type="ARBA" id="ARBA00022741"/>
    </source>
</evidence>
<evidence type="ECO:0000256" key="1">
    <source>
        <dbReference type="ARBA" id="ARBA00006847"/>
    </source>
</evidence>
<accession>A0A2R4M2N7</accession>
<dbReference type="GO" id="GO:0005524">
    <property type="term" value="F:ATP binding"/>
    <property type="evidence" value="ECO:0007669"/>
    <property type="project" value="UniProtKB-KW"/>
</dbReference>
<keyword evidence="5" id="KW-0547">Nucleotide-binding</keyword>
<dbReference type="InterPro" id="IPR006474">
    <property type="entry name" value="Helicase_Cas3_CRISPR-ass_core"/>
</dbReference>
<dbReference type="Pfam" id="PF22590">
    <property type="entry name" value="Cas3-like_C_2"/>
    <property type="match status" value="1"/>
</dbReference>
<keyword evidence="8" id="KW-0067">ATP-binding</keyword>
<dbReference type="Pfam" id="PF18019">
    <property type="entry name" value="Cas3_HD"/>
    <property type="match status" value="1"/>
</dbReference>
<keyword evidence="4" id="KW-0479">Metal-binding</keyword>
<evidence type="ECO:0000256" key="6">
    <source>
        <dbReference type="ARBA" id="ARBA00022801"/>
    </source>
</evidence>
<dbReference type="InterPro" id="IPR027417">
    <property type="entry name" value="P-loop_NTPase"/>
</dbReference>
<evidence type="ECO:0000256" key="4">
    <source>
        <dbReference type="ARBA" id="ARBA00022723"/>
    </source>
</evidence>
<dbReference type="Gene3D" id="1.10.3210.30">
    <property type="match status" value="1"/>
</dbReference>
<dbReference type="RefSeq" id="WP_107719815.1">
    <property type="nucleotide sequence ID" value="NZ_CP028475.1"/>
</dbReference>
<dbReference type="InterPro" id="IPR006483">
    <property type="entry name" value="CRISPR-assoc_Cas3_HD"/>
</dbReference>
<dbReference type="InterPro" id="IPR038257">
    <property type="entry name" value="CRISPR-assoc_Cas3_HD_sf"/>
</dbReference>
<protein>
    <submittedName>
        <fullName evidence="12">CRISPR-associated helicase/endonuclease Cas3</fullName>
    </submittedName>
</protein>
<keyword evidence="12" id="KW-0255">Endonuclease</keyword>
<dbReference type="InterPro" id="IPR014001">
    <property type="entry name" value="Helicase_ATP-bd"/>
</dbReference>
<comment type="similarity">
    <text evidence="2">In the central section; belongs to the CRISPR-associated helicase Cas3 family.</text>
</comment>